<evidence type="ECO:0000313" key="8">
    <source>
        <dbReference type="EMBL" id="PRQ03157.1"/>
    </source>
</evidence>
<dbReference type="SUPFAM" id="SSF50985">
    <property type="entry name" value="RCC1/BLIP-II"/>
    <property type="match status" value="1"/>
</dbReference>
<dbReference type="InterPro" id="IPR009091">
    <property type="entry name" value="RCC1/BLIP-II"/>
</dbReference>
<evidence type="ECO:0000256" key="6">
    <source>
        <dbReference type="SAM" id="SignalP"/>
    </source>
</evidence>
<dbReference type="PANTHER" id="PTHR45982">
    <property type="entry name" value="REGULATOR OF CHROMOSOME CONDENSATION"/>
    <property type="match status" value="1"/>
</dbReference>
<name>A0A2S9YDG3_9BACT</name>
<feature type="signal peptide" evidence="6">
    <location>
        <begin position="1"/>
        <end position="22"/>
    </location>
</feature>
<gene>
    <name evidence="8" type="ORF">ENSA7_54280</name>
</gene>
<protein>
    <submittedName>
        <fullName evidence="8">Regulator of chromosome condensation (RCC1) repeat protein</fullName>
    </submittedName>
</protein>
<dbReference type="Pfam" id="PF13948">
    <property type="entry name" value="DUF4215"/>
    <property type="match status" value="1"/>
</dbReference>
<dbReference type="InterPro" id="IPR051553">
    <property type="entry name" value="Ran_GTPase-activating"/>
</dbReference>
<dbReference type="OrthoDB" id="5514547at2"/>
<feature type="compositionally biased region" description="Low complexity" evidence="5">
    <location>
        <begin position="52"/>
        <end position="64"/>
    </location>
</feature>
<dbReference type="EMBL" id="PVNL01000110">
    <property type="protein sequence ID" value="PRQ03157.1"/>
    <property type="molecule type" value="Genomic_DNA"/>
</dbReference>
<evidence type="ECO:0000259" key="7">
    <source>
        <dbReference type="Pfam" id="PF25390"/>
    </source>
</evidence>
<sequence length="533" mass="53435">MTMPRARLVLLALGANSCGYVANPAVLDSDGDGTSISASDGGESSVLETGNTDESSTTTDADTNSVDESDTDETQGCPPGTLDCPCDIGEVCAPGLQCEAGLCEPMPVCGNGIVETGEQCDDGNVGGGDGCEADCSSTRIVQITAGGNHTCVLTDAGDVICWGHNNRGQLGYGHVQPVGDNEAPAVYGVLPLVQSATAIAAGAYHTCAVLASGTVTCWGQNTDGQLGLGHLQDIGDNEDIDTLIPLDFGDSIQSVTAGSSFTCALSVIGGVYCWGGNAYGQLGHGNLSPIGDNEIASNANSFVQVGGAVSSLRAGAHHVCASMVAGGLRCWGHGSSGRLGYGNTNNIGDDELPSAVSLKYGGEVIPVVAAGSSHTVALHPNSGSAQIRGWGSNSYGKLGVGSTVNHGDGVGPLEAIAGVSGTVVTVAASNNQTCALFDDGALGCWGANSAGQLGLGSTQHLGDDELPSSAAKLSFAAPVVQIAMGFDHTCVLLDDQDVHCWGSNAYGQLGLEGVDAIGDNELATDADPVPLFD</sequence>
<dbReference type="NCBIfam" id="TIGR02232">
    <property type="entry name" value="myxo_disulf_rpt"/>
    <property type="match status" value="1"/>
</dbReference>
<dbReference type="InterPro" id="IPR000408">
    <property type="entry name" value="Reg_chr_condens"/>
</dbReference>
<dbReference type="Gene3D" id="2.130.10.30">
    <property type="entry name" value="Regulator of chromosome condensation 1/beta-lactamase-inhibitor protein II"/>
    <property type="match status" value="2"/>
</dbReference>
<feature type="domain" description="RCC1-like" evidence="7">
    <location>
        <begin position="136"/>
        <end position="403"/>
    </location>
</feature>
<evidence type="ECO:0000256" key="4">
    <source>
        <dbReference type="ARBA" id="ARBA00023157"/>
    </source>
</evidence>
<evidence type="ECO:0000256" key="5">
    <source>
        <dbReference type="SAM" id="MobiDB-lite"/>
    </source>
</evidence>
<dbReference type="PANTHER" id="PTHR45982:SF1">
    <property type="entry name" value="REGULATOR OF CHROMOSOME CONDENSATION"/>
    <property type="match status" value="1"/>
</dbReference>
<dbReference type="Pfam" id="PF25390">
    <property type="entry name" value="WD40_RLD"/>
    <property type="match status" value="1"/>
</dbReference>
<proteinExistence type="predicted"/>
<reference evidence="8 9" key="1">
    <citation type="submission" date="2018-03" db="EMBL/GenBank/DDBJ databases">
        <title>Draft Genome Sequences of the Obligatory Marine Myxobacteria Enhygromyxa salina SWB007.</title>
        <authorList>
            <person name="Poehlein A."/>
            <person name="Moghaddam J.A."/>
            <person name="Harms H."/>
            <person name="Alanjari M."/>
            <person name="Koenig G.M."/>
            <person name="Daniel R."/>
            <person name="Schaeberle T.F."/>
        </authorList>
    </citation>
    <scope>NUCLEOTIDE SEQUENCE [LARGE SCALE GENOMIC DNA]</scope>
    <source>
        <strain evidence="8 9">SWB007</strain>
    </source>
</reference>
<dbReference type="AlphaFoldDB" id="A0A2S9YDG3"/>
<feature type="region of interest" description="Disordered" evidence="5">
    <location>
        <begin position="32"/>
        <end position="76"/>
    </location>
</feature>
<dbReference type="PROSITE" id="PS50012">
    <property type="entry name" value="RCC1_3"/>
    <property type="match status" value="6"/>
</dbReference>
<evidence type="ECO:0000256" key="2">
    <source>
        <dbReference type="ARBA" id="ARBA00022729"/>
    </source>
</evidence>
<dbReference type="GO" id="GO:0005085">
    <property type="term" value="F:guanyl-nucleotide exchange factor activity"/>
    <property type="evidence" value="ECO:0007669"/>
    <property type="project" value="TreeGrafter"/>
</dbReference>
<evidence type="ECO:0000256" key="3">
    <source>
        <dbReference type="ARBA" id="ARBA00022737"/>
    </source>
</evidence>
<organism evidence="8 9">
    <name type="scientific">Enhygromyxa salina</name>
    <dbReference type="NCBI Taxonomy" id="215803"/>
    <lineage>
        <taxon>Bacteria</taxon>
        <taxon>Pseudomonadati</taxon>
        <taxon>Myxococcota</taxon>
        <taxon>Polyangia</taxon>
        <taxon>Nannocystales</taxon>
        <taxon>Nannocystaceae</taxon>
        <taxon>Enhygromyxa</taxon>
    </lineage>
</organism>
<dbReference type="GO" id="GO:0005737">
    <property type="term" value="C:cytoplasm"/>
    <property type="evidence" value="ECO:0007669"/>
    <property type="project" value="TreeGrafter"/>
</dbReference>
<evidence type="ECO:0000256" key="1">
    <source>
        <dbReference type="ARBA" id="ARBA00022658"/>
    </source>
</evidence>
<keyword evidence="1" id="KW-0344">Guanine-nucleotide releasing factor</keyword>
<dbReference type="InterPro" id="IPR011936">
    <property type="entry name" value="Myxo_disulph_rpt"/>
</dbReference>
<comment type="caution">
    <text evidence="8">The sequence shown here is derived from an EMBL/GenBank/DDBJ whole genome shotgun (WGS) entry which is preliminary data.</text>
</comment>
<dbReference type="Pfam" id="PF13540">
    <property type="entry name" value="RCC1_2"/>
    <property type="match status" value="1"/>
</dbReference>
<dbReference type="PRINTS" id="PR00633">
    <property type="entry name" value="RCCNDNSATION"/>
</dbReference>
<feature type="chain" id="PRO_5015615600" evidence="6">
    <location>
        <begin position="23"/>
        <end position="533"/>
    </location>
</feature>
<keyword evidence="2 6" id="KW-0732">Signal</keyword>
<dbReference type="Proteomes" id="UP000238823">
    <property type="component" value="Unassembled WGS sequence"/>
</dbReference>
<evidence type="ECO:0000313" key="9">
    <source>
        <dbReference type="Proteomes" id="UP000238823"/>
    </source>
</evidence>
<keyword evidence="3" id="KW-0677">Repeat</keyword>
<dbReference type="InterPro" id="IPR058923">
    <property type="entry name" value="RCC1-like_dom"/>
</dbReference>
<accession>A0A2S9YDG3</accession>
<keyword evidence="4" id="KW-1015">Disulfide bond</keyword>